<comment type="caution">
    <text evidence="2">The sequence shown here is derived from an EMBL/GenBank/DDBJ whole genome shotgun (WGS) entry which is preliminary data.</text>
</comment>
<dbReference type="GO" id="GO:0006355">
    <property type="term" value="P:regulation of DNA-templated transcription"/>
    <property type="evidence" value="ECO:0007669"/>
    <property type="project" value="InterPro"/>
</dbReference>
<evidence type="ECO:0000313" key="2">
    <source>
        <dbReference type="EMBL" id="RIH90595.1"/>
    </source>
</evidence>
<protein>
    <submittedName>
        <fullName evidence="2">Chaperone modulatory protein CbpM</fullName>
    </submittedName>
</protein>
<name>A0A399F484_9DEIN</name>
<gene>
    <name evidence="2" type="primary">cbpM</name>
    <name evidence="2" type="ORF">Mterra_00295</name>
</gene>
<dbReference type="SMART" id="SM00422">
    <property type="entry name" value="HTH_MERR"/>
    <property type="match status" value="1"/>
</dbReference>
<dbReference type="Pfam" id="PF13591">
    <property type="entry name" value="MerR_2"/>
    <property type="match status" value="1"/>
</dbReference>
<feature type="domain" description="HTH merR-type" evidence="1">
    <location>
        <begin position="8"/>
        <end position="75"/>
    </location>
</feature>
<dbReference type="InterPro" id="IPR009061">
    <property type="entry name" value="DNA-bd_dom_put_sf"/>
</dbReference>
<reference evidence="2 3" key="1">
    <citation type="submission" date="2018-08" db="EMBL/GenBank/DDBJ databases">
        <title>Meiothermus terrae DSM 26712 genome sequencing project.</title>
        <authorList>
            <person name="Da Costa M.S."/>
            <person name="Albuquerque L."/>
            <person name="Raposo P."/>
            <person name="Froufe H.J.C."/>
            <person name="Barroso C.S."/>
            <person name="Egas C."/>
        </authorList>
    </citation>
    <scope>NUCLEOTIDE SEQUENCE [LARGE SCALE GENOMIC DNA]</scope>
    <source>
        <strain evidence="2 3">DSM 26712</strain>
    </source>
</reference>
<keyword evidence="3" id="KW-1185">Reference proteome</keyword>
<dbReference type="OrthoDB" id="32868at2"/>
<sequence>MLVRSELYSLEAIAGEGLSPAAVRAYVEIGFVEPTEAGGHWYFRPHDLLRLRRAERIRRDLGVNLVGAALVVEVLERVGR</sequence>
<proteinExistence type="predicted"/>
<dbReference type="SUPFAM" id="SSF46955">
    <property type="entry name" value="Putative DNA-binding domain"/>
    <property type="match status" value="1"/>
</dbReference>
<organism evidence="2 3">
    <name type="scientific">Calidithermus terrae</name>
    <dbReference type="NCBI Taxonomy" id="1408545"/>
    <lineage>
        <taxon>Bacteria</taxon>
        <taxon>Thermotogati</taxon>
        <taxon>Deinococcota</taxon>
        <taxon>Deinococci</taxon>
        <taxon>Thermales</taxon>
        <taxon>Thermaceae</taxon>
        <taxon>Calidithermus</taxon>
    </lineage>
</organism>
<dbReference type="Proteomes" id="UP000265715">
    <property type="component" value="Unassembled WGS sequence"/>
</dbReference>
<dbReference type="Gene3D" id="1.10.1660.10">
    <property type="match status" value="1"/>
</dbReference>
<dbReference type="RefSeq" id="WP_119313548.1">
    <property type="nucleotide sequence ID" value="NZ_QXDL01000006.1"/>
</dbReference>
<dbReference type="InterPro" id="IPR000551">
    <property type="entry name" value="MerR-type_HTH_dom"/>
</dbReference>
<dbReference type="AlphaFoldDB" id="A0A399F484"/>
<dbReference type="GO" id="GO:0003677">
    <property type="term" value="F:DNA binding"/>
    <property type="evidence" value="ECO:0007669"/>
    <property type="project" value="InterPro"/>
</dbReference>
<dbReference type="EMBL" id="QXDL01000006">
    <property type="protein sequence ID" value="RIH90595.1"/>
    <property type="molecule type" value="Genomic_DNA"/>
</dbReference>
<accession>A0A399F484</accession>
<evidence type="ECO:0000259" key="1">
    <source>
        <dbReference type="SMART" id="SM00422"/>
    </source>
</evidence>
<evidence type="ECO:0000313" key="3">
    <source>
        <dbReference type="Proteomes" id="UP000265715"/>
    </source>
</evidence>